<accession>R7QLX3</accession>
<dbReference type="GeneID" id="17326401"/>
<keyword evidence="2" id="KW-1185">Reference proteome</keyword>
<organism evidence="1 2">
    <name type="scientific">Chondrus crispus</name>
    <name type="common">Carrageen Irish moss</name>
    <name type="synonym">Polymorpha crispa</name>
    <dbReference type="NCBI Taxonomy" id="2769"/>
    <lineage>
        <taxon>Eukaryota</taxon>
        <taxon>Rhodophyta</taxon>
        <taxon>Florideophyceae</taxon>
        <taxon>Rhodymeniophycidae</taxon>
        <taxon>Gigartinales</taxon>
        <taxon>Gigartinaceae</taxon>
        <taxon>Chondrus</taxon>
    </lineage>
</organism>
<gene>
    <name evidence="1" type="ORF">CHC_T00006215001</name>
</gene>
<protein>
    <submittedName>
        <fullName evidence="1">Uncharacterized protein</fullName>
    </submittedName>
</protein>
<dbReference type="AlphaFoldDB" id="R7QLX3"/>
<dbReference type="RefSeq" id="XP_005718688.1">
    <property type="nucleotide sequence ID" value="XM_005718631.1"/>
</dbReference>
<proteinExistence type="predicted"/>
<dbReference type="EMBL" id="HG001967">
    <property type="protein sequence ID" value="CDF38783.1"/>
    <property type="molecule type" value="Genomic_DNA"/>
</dbReference>
<dbReference type="KEGG" id="ccp:CHC_T00006215001"/>
<dbReference type="Gramene" id="CDF38783">
    <property type="protein sequence ID" value="CDF38783"/>
    <property type="gene ID" value="CHC_T00006215001"/>
</dbReference>
<name>R7QLX3_CHOCR</name>
<evidence type="ECO:0000313" key="1">
    <source>
        <dbReference type="EMBL" id="CDF38783.1"/>
    </source>
</evidence>
<sequence length="30" mass="3445">MLFVDRACMYSKCLRCRHPSAGISEEKEAL</sequence>
<dbReference type="Proteomes" id="UP000012073">
    <property type="component" value="Unassembled WGS sequence"/>
</dbReference>
<reference evidence="2" key="1">
    <citation type="journal article" date="2013" name="Proc. Natl. Acad. Sci. U.S.A.">
        <title>Genome structure and metabolic features in the red seaweed Chondrus crispus shed light on evolution of the Archaeplastida.</title>
        <authorList>
            <person name="Collen J."/>
            <person name="Porcel B."/>
            <person name="Carre W."/>
            <person name="Ball S.G."/>
            <person name="Chaparro C."/>
            <person name="Tonon T."/>
            <person name="Barbeyron T."/>
            <person name="Michel G."/>
            <person name="Noel B."/>
            <person name="Valentin K."/>
            <person name="Elias M."/>
            <person name="Artiguenave F."/>
            <person name="Arun A."/>
            <person name="Aury J.M."/>
            <person name="Barbosa-Neto J.F."/>
            <person name="Bothwell J.H."/>
            <person name="Bouget F.Y."/>
            <person name="Brillet L."/>
            <person name="Cabello-Hurtado F."/>
            <person name="Capella-Gutierrez S."/>
            <person name="Charrier B."/>
            <person name="Cladiere L."/>
            <person name="Cock J.M."/>
            <person name="Coelho S.M."/>
            <person name="Colleoni C."/>
            <person name="Czjzek M."/>
            <person name="Da Silva C."/>
            <person name="Delage L."/>
            <person name="Denoeud F."/>
            <person name="Deschamps P."/>
            <person name="Dittami S.M."/>
            <person name="Gabaldon T."/>
            <person name="Gachon C.M."/>
            <person name="Groisillier A."/>
            <person name="Herve C."/>
            <person name="Jabbari K."/>
            <person name="Katinka M."/>
            <person name="Kloareg B."/>
            <person name="Kowalczyk N."/>
            <person name="Labadie K."/>
            <person name="Leblanc C."/>
            <person name="Lopez P.J."/>
            <person name="McLachlan D.H."/>
            <person name="Meslet-Cladiere L."/>
            <person name="Moustafa A."/>
            <person name="Nehr Z."/>
            <person name="Nyvall Collen P."/>
            <person name="Panaud O."/>
            <person name="Partensky F."/>
            <person name="Poulain J."/>
            <person name="Rensing S.A."/>
            <person name="Rousvoal S."/>
            <person name="Samson G."/>
            <person name="Symeonidi A."/>
            <person name="Weissenbach J."/>
            <person name="Zambounis A."/>
            <person name="Wincker P."/>
            <person name="Boyen C."/>
        </authorList>
    </citation>
    <scope>NUCLEOTIDE SEQUENCE [LARGE SCALE GENOMIC DNA]</scope>
    <source>
        <strain evidence="2">cv. Stackhouse</strain>
    </source>
</reference>
<evidence type="ECO:0000313" key="2">
    <source>
        <dbReference type="Proteomes" id="UP000012073"/>
    </source>
</evidence>